<keyword evidence="9" id="KW-1185">Reference proteome</keyword>
<organism evidence="8 9">
    <name type="scientific">Desmophyllum pertusum</name>
    <dbReference type="NCBI Taxonomy" id="174260"/>
    <lineage>
        <taxon>Eukaryota</taxon>
        <taxon>Metazoa</taxon>
        <taxon>Cnidaria</taxon>
        <taxon>Anthozoa</taxon>
        <taxon>Hexacorallia</taxon>
        <taxon>Scleractinia</taxon>
        <taxon>Caryophylliina</taxon>
        <taxon>Caryophylliidae</taxon>
        <taxon>Desmophyllum</taxon>
    </lineage>
</organism>
<evidence type="ECO:0000256" key="3">
    <source>
        <dbReference type="ARBA" id="ARBA00022737"/>
    </source>
</evidence>
<dbReference type="Pfam" id="PF00008">
    <property type="entry name" value="EGF"/>
    <property type="match status" value="4"/>
</dbReference>
<accession>A0A9X0CMR8</accession>
<dbReference type="InterPro" id="IPR051022">
    <property type="entry name" value="Notch_Cell-Fate_Det"/>
</dbReference>
<evidence type="ECO:0000256" key="6">
    <source>
        <dbReference type="PROSITE-ProRule" id="PRU00076"/>
    </source>
</evidence>
<feature type="domain" description="EGF-like" evidence="7">
    <location>
        <begin position="294"/>
        <end position="330"/>
    </location>
</feature>
<feature type="disulfide bond" evidence="6">
    <location>
        <begin position="349"/>
        <end position="366"/>
    </location>
</feature>
<evidence type="ECO:0000313" key="8">
    <source>
        <dbReference type="EMBL" id="KAJ7365636.1"/>
    </source>
</evidence>
<evidence type="ECO:0000256" key="2">
    <source>
        <dbReference type="ARBA" id="ARBA00022729"/>
    </source>
</evidence>
<keyword evidence="4 6" id="KW-1015">Disulfide bond</keyword>
<feature type="domain" description="EGF-like" evidence="7">
    <location>
        <begin position="121"/>
        <end position="163"/>
    </location>
</feature>
<evidence type="ECO:0000256" key="1">
    <source>
        <dbReference type="ARBA" id="ARBA00022536"/>
    </source>
</evidence>
<dbReference type="FunFam" id="2.10.25.10:FF:000012">
    <property type="entry name" value="Delta-like protein"/>
    <property type="match status" value="1"/>
</dbReference>
<proteinExistence type="predicted"/>
<feature type="domain" description="EGF-like" evidence="7">
    <location>
        <begin position="42"/>
        <end position="79"/>
    </location>
</feature>
<comment type="caution">
    <text evidence="8">The sequence shown here is derived from an EMBL/GenBank/DDBJ whole genome shotgun (WGS) entry which is preliminary data.</text>
</comment>
<protein>
    <recommendedName>
        <fullName evidence="7">EGF-like domain-containing protein</fullName>
    </recommendedName>
</protein>
<dbReference type="SUPFAM" id="SSF57196">
    <property type="entry name" value="EGF/Laminin"/>
    <property type="match status" value="6"/>
</dbReference>
<dbReference type="AlphaFoldDB" id="A0A9X0CMR8"/>
<keyword evidence="3" id="KW-0677">Repeat</keyword>
<dbReference type="PROSITE" id="PS50026">
    <property type="entry name" value="EGF_3"/>
    <property type="match status" value="6"/>
</dbReference>
<gene>
    <name evidence="8" type="ORF">OS493_002345</name>
</gene>
<dbReference type="SMART" id="SM00181">
    <property type="entry name" value="EGF"/>
    <property type="match status" value="9"/>
</dbReference>
<evidence type="ECO:0000259" key="7">
    <source>
        <dbReference type="PROSITE" id="PS50026"/>
    </source>
</evidence>
<name>A0A9X0CMR8_9CNID</name>
<dbReference type="InterPro" id="IPR000742">
    <property type="entry name" value="EGF"/>
</dbReference>
<feature type="disulfide bond" evidence="6">
    <location>
        <begin position="320"/>
        <end position="329"/>
    </location>
</feature>
<evidence type="ECO:0000256" key="5">
    <source>
        <dbReference type="ARBA" id="ARBA00023180"/>
    </source>
</evidence>
<dbReference type="Proteomes" id="UP001163046">
    <property type="component" value="Unassembled WGS sequence"/>
</dbReference>
<feature type="disulfide bond" evidence="6">
    <location>
        <begin position="190"/>
        <end position="199"/>
    </location>
</feature>
<keyword evidence="5" id="KW-0325">Glycoprotein</keyword>
<keyword evidence="2" id="KW-0732">Signal</keyword>
<evidence type="ECO:0000313" key="9">
    <source>
        <dbReference type="Proteomes" id="UP001163046"/>
    </source>
</evidence>
<dbReference type="OrthoDB" id="10045365at2759"/>
<dbReference type="GO" id="GO:0005509">
    <property type="term" value="F:calcium ion binding"/>
    <property type="evidence" value="ECO:0007669"/>
    <property type="project" value="InterPro"/>
</dbReference>
<dbReference type="EMBL" id="MU827302">
    <property type="protein sequence ID" value="KAJ7365636.1"/>
    <property type="molecule type" value="Genomic_DNA"/>
</dbReference>
<feature type="disulfide bond" evidence="6">
    <location>
        <begin position="69"/>
        <end position="78"/>
    </location>
</feature>
<keyword evidence="1 6" id="KW-0245">EGF-like domain</keyword>
<dbReference type="PROSITE" id="PS00022">
    <property type="entry name" value="EGF_1"/>
    <property type="match status" value="5"/>
</dbReference>
<reference evidence="8" key="1">
    <citation type="submission" date="2023-01" db="EMBL/GenBank/DDBJ databases">
        <title>Genome assembly of the deep-sea coral Lophelia pertusa.</title>
        <authorList>
            <person name="Herrera S."/>
            <person name="Cordes E."/>
        </authorList>
    </citation>
    <scope>NUCLEOTIDE SEQUENCE</scope>
    <source>
        <strain evidence="8">USNM1676648</strain>
        <tissue evidence="8">Polyp</tissue>
    </source>
</reference>
<comment type="caution">
    <text evidence="6">Lacks conserved residue(s) required for the propagation of feature annotation.</text>
</comment>
<sequence>MTCMVKEFACGSCPSPGMCIEGVCRTDSPEKGFESIAISADSTTPCFPINPCLFGGHCLPEGEEYTCLCPEDRAGSHCEHIFQESRENSCNGGCHHHAVCVSSKCACRQGYWGDGKICRPKTSHCHPNPCENGGTCREEENMDPHQPDWWCECPKGYSGRHCHEYDPCSDFKCHNGGKCESTNNEPRCSCEAPYEGTTCLLDNSCLPKNGENRDPCKNGGKCEFVNGEVQCVCPVSYEGPTCAENKCDKCDKKHAFCDKGICKCKPPYTGDGITCKEPIPDELPAEAPPVSSELPSSCTPNKCKNGAACIEGKDTFYCVCKENTSGRLCEKKTIPTTAPPKAVCHPNPCLNGGICKETGVNQDFECICPNPRFKGRFCDVDMCAECDPHARCINGKCFCRRGYTGDGFSCKRVKPKKKCPQYSTTISDDICICNPGYYMSNTGKRACIQNMETSRNTMQHGTKLEIPPPAVNSLTREGQEWSEDIIVTEYRNLGCWADTTAWRDPSKRAMMVMEGLDPLLADSYHDRKQPISKCADVAKRLGLRVFAIQNGGQCFGGADENSYKSYGPSEKCADGVGGSLANDVYKL</sequence>
<feature type="disulfide bond" evidence="6">
    <location>
        <begin position="233"/>
        <end position="242"/>
    </location>
</feature>
<dbReference type="PANTHER" id="PTHR24049">
    <property type="entry name" value="CRUMBS FAMILY MEMBER"/>
    <property type="match status" value="1"/>
</dbReference>
<feature type="domain" description="EGF-like" evidence="7">
    <location>
        <begin position="164"/>
        <end position="200"/>
    </location>
</feature>
<feature type="domain" description="EGF-like" evidence="7">
    <location>
        <begin position="201"/>
        <end position="243"/>
    </location>
</feature>
<evidence type="ECO:0000256" key="4">
    <source>
        <dbReference type="ARBA" id="ARBA00023157"/>
    </source>
</evidence>
<dbReference type="SMART" id="SM00179">
    <property type="entry name" value="EGF_CA"/>
    <property type="match status" value="5"/>
</dbReference>
<feature type="domain" description="EGF-like" evidence="7">
    <location>
        <begin position="340"/>
        <end position="379"/>
    </location>
</feature>
<dbReference type="PROSITE" id="PS01186">
    <property type="entry name" value="EGF_2"/>
    <property type="match status" value="2"/>
</dbReference>
<feature type="disulfide bond" evidence="6">
    <location>
        <begin position="153"/>
        <end position="162"/>
    </location>
</feature>
<dbReference type="Gene3D" id="2.10.25.10">
    <property type="entry name" value="Laminin"/>
    <property type="match status" value="7"/>
</dbReference>
<dbReference type="InterPro" id="IPR001881">
    <property type="entry name" value="EGF-like_Ca-bd_dom"/>
</dbReference>